<sequence length="322" mass="35511">MRTTSDKLSTSQFLLSAQNLVVGSISWAVFALLFFLLFSVPQEAKAGLPLWYSIGTLIFELAAFLIAGLLCFRNWRSNQIVSGRNVWLAIGIGMIAYFLGSVMFGLWELYWQLEPDVSLGDLFYAVTYIALTVGMVLAVSSRKLNLEPWQWGVLLGIAVFGVAFAVWLSSPADLFSFPGTESAPATAEVAETAAETAVDTNAPQLIVAIDDFLKPFSNYVSLFYVVMDVILLILATALLLAFWGGRFSQSWRMIAAATFSLYIADMWFKYAETRVMDYQSGSLLEVFWVFSGVLFGIGAVLEYDISTRSRSRGRRRGGGGGD</sequence>
<dbReference type="RefSeq" id="WP_168568722.1">
    <property type="nucleotide sequence ID" value="NZ_CP051167.1"/>
</dbReference>
<name>A0A6H1TWP8_9CYAN</name>
<feature type="transmembrane region" description="Helical" evidence="1">
    <location>
        <begin position="250"/>
        <end position="268"/>
    </location>
</feature>
<dbReference type="Proteomes" id="UP000500857">
    <property type="component" value="Chromosome"/>
</dbReference>
<feature type="transmembrane region" description="Helical" evidence="1">
    <location>
        <begin position="50"/>
        <end position="75"/>
    </location>
</feature>
<dbReference type="KEGG" id="oxy:HCG48_08240"/>
<feature type="transmembrane region" description="Helical" evidence="1">
    <location>
        <begin position="122"/>
        <end position="139"/>
    </location>
</feature>
<organism evidence="2 3">
    <name type="scientific">Oxynema aestuarii AP17</name>
    <dbReference type="NCBI Taxonomy" id="2064643"/>
    <lineage>
        <taxon>Bacteria</taxon>
        <taxon>Bacillati</taxon>
        <taxon>Cyanobacteriota</taxon>
        <taxon>Cyanophyceae</taxon>
        <taxon>Oscillatoriophycideae</taxon>
        <taxon>Oscillatoriales</taxon>
        <taxon>Oscillatoriaceae</taxon>
        <taxon>Oxynema</taxon>
        <taxon>Oxynema aestuarii</taxon>
    </lineage>
</organism>
<protein>
    <submittedName>
        <fullName evidence="2">Uncharacterized protein</fullName>
    </submittedName>
</protein>
<reference evidence="2 3" key="1">
    <citation type="submission" date="2020-04" db="EMBL/GenBank/DDBJ databases">
        <authorList>
            <person name="Basu S."/>
            <person name="Maruthanayagam V."/>
            <person name="Chakraborty S."/>
            <person name="Pramanik A."/>
            <person name="Mukherjee J."/>
            <person name="Brink B."/>
        </authorList>
    </citation>
    <scope>NUCLEOTIDE SEQUENCE [LARGE SCALE GENOMIC DNA]</scope>
    <source>
        <strain evidence="2 3">AP17</strain>
    </source>
</reference>
<feature type="transmembrane region" description="Helical" evidence="1">
    <location>
        <begin position="288"/>
        <end position="306"/>
    </location>
</feature>
<accession>A0A6H1TWP8</accession>
<proteinExistence type="predicted"/>
<feature type="transmembrane region" description="Helical" evidence="1">
    <location>
        <begin position="151"/>
        <end position="170"/>
    </location>
</feature>
<keyword evidence="1" id="KW-0812">Transmembrane</keyword>
<gene>
    <name evidence="2" type="ORF">HCG48_08240</name>
</gene>
<keyword evidence="3" id="KW-1185">Reference proteome</keyword>
<evidence type="ECO:0000313" key="3">
    <source>
        <dbReference type="Proteomes" id="UP000500857"/>
    </source>
</evidence>
<feature type="transmembrane region" description="Helical" evidence="1">
    <location>
        <begin position="87"/>
        <end position="110"/>
    </location>
</feature>
<feature type="transmembrane region" description="Helical" evidence="1">
    <location>
        <begin position="20"/>
        <end position="38"/>
    </location>
</feature>
<dbReference type="AlphaFoldDB" id="A0A6H1TWP8"/>
<evidence type="ECO:0000256" key="1">
    <source>
        <dbReference type="SAM" id="Phobius"/>
    </source>
</evidence>
<keyword evidence="1" id="KW-1133">Transmembrane helix</keyword>
<feature type="transmembrane region" description="Helical" evidence="1">
    <location>
        <begin position="222"/>
        <end position="243"/>
    </location>
</feature>
<dbReference type="EMBL" id="CP051167">
    <property type="protein sequence ID" value="QIZ70567.1"/>
    <property type="molecule type" value="Genomic_DNA"/>
</dbReference>
<evidence type="ECO:0000313" key="2">
    <source>
        <dbReference type="EMBL" id="QIZ70567.1"/>
    </source>
</evidence>
<keyword evidence="1" id="KW-0472">Membrane</keyword>